<name>A0ABY2GXF8_9HYPO</name>
<keyword evidence="2" id="KW-1185">Reference proteome</keyword>
<comment type="caution">
    <text evidence="1">The sequence shown here is derived from an EMBL/GenBank/DDBJ whole genome shotgun (WGS) entry which is preliminary data.</text>
</comment>
<dbReference type="EMBL" id="PPTA01000010">
    <property type="protein sequence ID" value="TFB00639.1"/>
    <property type="molecule type" value="Genomic_DNA"/>
</dbReference>
<gene>
    <name evidence="1" type="ORF">CCMA1212_007092</name>
</gene>
<organism evidence="1 2">
    <name type="scientific">Trichoderma ghanense</name>
    <dbReference type="NCBI Taxonomy" id="65468"/>
    <lineage>
        <taxon>Eukaryota</taxon>
        <taxon>Fungi</taxon>
        <taxon>Dikarya</taxon>
        <taxon>Ascomycota</taxon>
        <taxon>Pezizomycotina</taxon>
        <taxon>Sordariomycetes</taxon>
        <taxon>Hypocreomycetidae</taxon>
        <taxon>Hypocreales</taxon>
        <taxon>Hypocreaceae</taxon>
        <taxon>Trichoderma</taxon>
    </lineage>
</organism>
<evidence type="ECO:0000313" key="1">
    <source>
        <dbReference type="EMBL" id="TFB00639.1"/>
    </source>
</evidence>
<dbReference type="GeneID" id="300578720"/>
<dbReference type="Proteomes" id="UP001642720">
    <property type="component" value="Unassembled WGS sequence"/>
</dbReference>
<dbReference type="RefSeq" id="XP_073556840.1">
    <property type="nucleotide sequence ID" value="XM_073704270.1"/>
</dbReference>
<reference evidence="1 2" key="1">
    <citation type="submission" date="2018-01" db="EMBL/GenBank/DDBJ databases">
        <title>Genome characterization of the sugarcane-associated fungus Trichoderma ghanense CCMA-1212 and their application in lignocelulose bioconversion.</title>
        <authorList>
            <person name="Steindorff A.S."/>
            <person name="Mendes T.D."/>
            <person name="Vilela E.S.D."/>
            <person name="Rodrigues D.S."/>
            <person name="Formighieri E.F."/>
            <person name="Melo I.S."/>
            <person name="Favaro L.C.L."/>
        </authorList>
    </citation>
    <scope>NUCLEOTIDE SEQUENCE [LARGE SCALE GENOMIC DNA]</scope>
    <source>
        <strain evidence="1 2">CCMA-1212</strain>
    </source>
</reference>
<evidence type="ECO:0000313" key="2">
    <source>
        <dbReference type="Proteomes" id="UP001642720"/>
    </source>
</evidence>
<protein>
    <submittedName>
        <fullName evidence="1">Uncharacterized protein</fullName>
    </submittedName>
</protein>
<sequence>MARREDQGDERCGEEHFDDGDIAVIAAEYPRKRIRVVDAEAFGCACEQPVSLSLPGPPEEGRAHRPTAWARAFYQQRGSYGLG</sequence>
<accession>A0ABY2GXF8</accession>
<proteinExistence type="predicted"/>